<protein>
    <submittedName>
        <fullName evidence="2">Uncharacterized protein</fullName>
    </submittedName>
</protein>
<organism evidence="2 3">
    <name type="scientific">Pelagomonas calceolata</name>
    <dbReference type="NCBI Taxonomy" id="35677"/>
    <lineage>
        <taxon>Eukaryota</taxon>
        <taxon>Sar</taxon>
        <taxon>Stramenopiles</taxon>
        <taxon>Ochrophyta</taxon>
        <taxon>Pelagophyceae</taxon>
        <taxon>Pelagomonadales</taxon>
        <taxon>Pelagomonadaceae</taxon>
        <taxon>Pelagomonas</taxon>
    </lineage>
</organism>
<keyword evidence="1" id="KW-0732">Signal</keyword>
<evidence type="ECO:0000313" key="3">
    <source>
        <dbReference type="Proteomes" id="UP000789595"/>
    </source>
</evidence>
<proteinExistence type="predicted"/>
<name>A0A8J2SRJ3_9STRA</name>
<accession>A0A8J2SRJ3</accession>
<dbReference type="OrthoDB" id="10666245at2759"/>
<feature type="chain" id="PRO_5035263736" evidence="1">
    <location>
        <begin position="17"/>
        <end position="542"/>
    </location>
</feature>
<comment type="caution">
    <text evidence="2">The sequence shown here is derived from an EMBL/GenBank/DDBJ whole genome shotgun (WGS) entry which is preliminary data.</text>
</comment>
<feature type="signal peptide" evidence="1">
    <location>
        <begin position="1"/>
        <end position="16"/>
    </location>
</feature>
<gene>
    <name evidence="2" type="ORF">PECAL_4P03500</name>
</gene>
<evidence type="ECO:0000256" key="1">
    <source>
        <dbReference type="SAM" id="SignalP"/>
    </source>
</evidence>
<dbReference type="Proteomes" id="UP000789595">
    <property type="component" value="Unassembled WGS sequence"/>
</dbReference>
<reference evidence="2" key="1">
    <citation type="submission" date="2021-11" db="EMBL/GenBank/DDBJ databases">
        <authorList>
            <consortium name="Genoscope - CEA"/>
            <person name="William W."/>
        </authorList>
    </citation>
    <scope>NUCLEOTIDE SEQUENCE</scope>
</reference>
<evidence type="ECO:0000313" key="2">
    <source>
        <dbReference type="EMBL" id="CAH0373171.1"/>
    </source>
</evidence>
<dbReference type="EMBL" id="CAKKNE010000004">
    <property type="protein sequence ID" value="CAH0373171.1"/>
    <property type="molecule type" value="Genomic_DNA"/>
</dbReference>
<sequence>MKTVAAIAILCLGAAAARKASRETASDRIEKLLAARGSRKTTRASRRLGSPKQMVDTAHPLLKARWEATGKLTLADIEAAAAAPEWRTERAVRGRDRVSRLGSINDDRTADMCAAYTGSGAACFEGDLSELDDDFIVSLEPGACATCGYGEDAPSGGQDDWSDCITCANAGEEIIVLFDDCTGTCVDAAGKAFWEGLGYADLDDSACEATRACYDDDGFVDSLSLGGTNAKYAGDVGSYSYSYDDDGGSDDDGFACLDDCSFTNDDDEVGWDCAGYRDIASSCLADCDASLANEFAFHCAEMLIKTLCYAEKTAAKTCACAELNVCDDSGITGYSLPSDAVNHGATNGGWCSGGVDDCSMDDDPEFDAAACWGLCALKYPDSLVAIDLNEGSCCCQDKCECMANIEDGNEVYTDASITTLPADCGGDDDDDVGPLPATCADGAANSEFIWECGGGPVYQQGCVDEWHAYVECKWNYFPAIVDDTYFNGPSCSLSCADALSSPAPAPAPAPRPANATALGSDAAAARGPLLATAVLGAAAAAL</sequence>
<dbReference type="AlphaFoldDB" id="A0A8J2SRJ3"/>
<keyword evidence="3" id="KW-1185">Reference proteome</keyword>